<dbReference type="InterPro" id="IPR001193">
    <property type="entry name" value="MBTPS2"/>
</dbReference>
<dbReference type="InterPro" id="IPR036034">
    <property type="entry name" value="PDZ_sf"/>
</dbReference>
<dbReference type="InterPro" id="IPR008915">
    <property type="entry name" value="Peptidase_M50"/>
</dbReference>
<evidence type="ECO:0000256" key="5">
    <source>
        <dbReference type="SAM" id="Phobius"/>
    </source>
</evidence>
<dbReference type="KEGG" id="mtp:Mthe_0172"/>
<dbReference type="CDD" id="cd06159">
    <property type="entry name" value="S2P-M50_PDZ_Arch"/>
    <property type="match status" value="1"/>
</dbReference>
<dbReference type="SUPFAM" id="SSF50156">
    <property type="entry name" value="PDZ domain-like"/>
    <property type="match status" value="1"/>
</dbReference>
<organism evidence="7 8">
    <name type="scientific">Methanothrix thermoacetophila (strain DSM 6194 / JCM 14653 / NBRC 101360 / PT)</name>
    <name type="common">Methanosaeta thermophila</name>
    <dbReference type="NCBI Taxonomy" id="349307"/>
    <lineage>
        <taxon>Archaea</taxon>
        <taxon>Methanobacteriati</taxon>
        <taxon>Methanobacteriota</taxon>
        <taxon>Stenosarchaea group</taxon>
        <taxon>Methanomicrobia</taxon>
        <taxon>Methanotrichales</taxon>
        <taxon>Methanotrichaceae</taxon>
        <taxon>Methanothrix</taxon>
    </lineage>
</organism>
<evidence type="ECO:0000313" key="8">
    <source>
        <dbReference type="Proteomes" id="UP000000674"/>
    </source>
</evidence>
<evidence type="ECO:0000313" key="7">
    <source>
        <dbReference type="EMBL" id="ABK13971.1"/>
    </source>
</evidence>
<proteinExistence type="predicted"/>
<dbReference type="PANTHER" id="PTHR13325:SF3">
    <property type="entry name" value="MEMBRANE-BOUND TRANSCRIPTION FACTOR SITE-2 PROTEASE"/>
    <property type="match status" value="1"/>
</dbReference>
<evidence type="ECO:0000256" key="2">
    <source>
        <dbReference type="ARBA" id="ARBA00022692"/>
    </source>
</evidence>
<sequence>MDFSSEQWIILIVLALGLLSLLGTALGGGRGISSWGPVIFVRTTRGLGLLDRLAGARSLWRLTTTIFMPIVMAGMIYFLLLLLLMVYVMWRAPPEPGSYSAPRNVLLIPGVNQYIPLVWGWIALCVTIVVHELSHGILCRVEGIRVKSMGLIFLLFPIGAFVEPDDSELFGDEKNPPKATCQARIRILSAGVIANFLVAALALSLFFGPVISALSPVDRVVVVDVDPESRFAGDVRAGMVVSGASSLEELYRIASEGRSLELFDDTSRAIISGEPVLGVQVVDTFDGSPAKDAGMPERFVITDINDTRVDSLESFRDYMNSTYPGQILKINTTKGSYSVKLAPKGDGTGMIGVAISGTALYLDGVTFQELQPERFLALMRSIPSSGLKGFNTLMGLPFTGVVGFTSDGFQGFSGSMLYLFEPAGWAEPLGGKIFWIANLLLWIGWINMYAGLFNCLPTIPLDGGHIARDMIRMLLDKVMSERSAERFTRGIVAALSWLVISSLIFTVLGPYLAHGIPL</sequence>
<dbReference type="OrthoDB" id="15212at2157"/>
<protein>
    <submittedName>
        <fullName evidence="7">Peptidase M50</fullName>
    </submittedName>
</protein>
<evidence type="ECO:0000256" key="1">
    <source>
        <dbReference type="ARBA" id="ARBA00004127"/>
    </source>
</evidence>
<dbReference type="Gene3D" id="2.30.42.10">
    <property type="match status" value="1"/>
</dbReference>
<feature type="transmembrane region" description="Helical" evidence="5">
    <location>
        <begin position="66"/>
        <end position="90"/>
    </location>
</feature>
<dbReference type="GeneID" id="4462154"/>
<feature type="transmembrane region" description="Helical" evidence="5">
    <location>
        <begin position="491"/>
        <end position="513"/>
    </location>
</feature>
<dbReference type="EMBL" id="CP000477">
    <property type="protein sequence ID" value="ABK13971.1"/>
    <property type="molecule type" value="Genomic_DNA"/>
</dbReference>
<keyword evidence="8" id="KW-1185">Reference proteome</keyword>
<dbReference type="RefSeq" id="WP_011695370.1">
    <property type="nucleotide sequence ID" value="NC_008553.1"/>
</dbReference>
<accession>A0B5J7</accession>
<feature type="transmembrane region" description="Helical" evidence="5">
    <location>
        <begin position="433"/>
        <end position="452"/>
    </location>
</feature>
<gene>
    <name evidence="7" type="ordered locus">Mthe_0172</name>
</gene>
<keyword evidence="4 5" id="KW-0472">Membrane</keyword>
<dbReference type="GO" id="GO:0004222">
    <property type="term" value="F:metalloendopeptidase activity"/>
    <property type="evidence" value="ECO:0007669"/>
    <property type="project" value="InterPro"/>
</dbReference>
<evidence type="ECO:0000259" key="6">
    <source>
        <dbReference type="Pfam" id="PF02163"/>
    </source>
</evidence>
<feature type="domain" description="Peptidase M50" evidence="6">
    <location>
        <begin position="121"/>
        <end position="494"/>
    </location>
</feature>
<feature type="transmembrane region" description="Helical" evidence="5">
    <location>
        <begin position="114"/>
        <end position="134"/>
    </location>
</feature>
<comment type="subcellular location">
    <subcellularLocation>
        <location evidence="1">Endomembrane system</location>
        <topology evidence="1">Multi-pass membrane protein</topology>
    </subcellularLocation>
</comment>
<dbReference type="PANTHER" id="PTHR13325">
    <property type="entry name" value="PROTEASE M50 MEMBRANE-BOUND TRANSCRIPTION FACTOR SITE 2 PROTEASE"/>
    <property type="match status" value="1"/>
</dbReference>
<evidence type="ECO:0000256" key="3">
    <source>
        <dbReference type="ARBA" id="ARBA00022989"/>
    </source>
</evidence>
<dbReference type="Pfam" id="PF02163">
    <property type="entry name" value="Peptidase_M50"/>
    <property type="match status" value="1"/>
</dbReference>
<dbReference type="Proteomes" id="UP000000674">
    <property type="component" value="Chromosome"/>
</dbReference>
<dbReference type="STRING" id="349307.Mthe_0172"/>
<dbReference type="HOGENOM" id="CLU_042134_1_0_2"/>
<feature type="transmembrane region" description="Helical" evidence="5">
    <location>
        <begin position="183"/>
        <end position="207"/>
    </location>
</feature>
<keyword evidence="2 5" id="KW-0812">Transmembrane</keyword>
<feature type="transmembrane region" description="Helical" evidence="5">
    <location>
        <begin position="6"/>
        <end position="26"/>
    </location>
</feature>
<reference evidence="7 8" key="1">
    <citation type="submission" date="2006-10" db="EMBL/GenBank/DDBJ databases">
        <title>Complete sequence of Methanosaeta thermophila PT.</title>
        <authorList>
            <consortium name="US DOE Joint Genome Institute"/>
            <person name="Copeland A."/>
            <person name="Lucas S."/>
            <person name="Lapidus A."/>
            <person name="Barry K."/>
            <person name="Detter J.C."/>
            <person name="Glavina del Rio T."/>
            <person name="Hammon N."/>
            <person name="Israni S."/>
            <person name="Pitluck S."/>
            <person name="Chain P."/>
            <person name="Malfatti S."/>
            <person name="Shin M."/>
            <person name="Vergez L."/>
            <person name="Schmutz J."/>
            <person name="Larimer F."/>
            <person name="Land M."/>
            <person name="Hauser L."/>
            <person name="Kyrpides N."/>
            <person name="Kim E."/>
            <person name="Smith K.S."/>
            <person name="Ingram-Smith C."/>
            <person name="Richardson P."/>
        </authorList>
    </citation>
    <scope>NUCLEOTIDE SEQUENCE [LARGE SCALE GENOMIC DNA]</scope>
    <source>
        <strain evidence="8">DSM 6194 / JCM 14653 / NBRC 101360 / PT</strain>
    </source>
</reference>
<dbReference type="PRINTS" id="PR01000">
    <property type="entry name" value="SREBPS2PTASE"/>
</dbReference>
<dbReference type="GO" id="GO:0016020">
    <property type="term" value="C:membrane"/>
    <property type="evidence" value="ECO:0007669"/>
    <property type="project" value="InterPro"/>
</dbReference>
<dbReference type="GO" id="GO:0012505">
    <property type="term" value="C:endomembrane system"/>
    <property type="evidence" value="ECO:0007669"/>
    <property type="project" value="UniProtKB-SubCell"/>
</dbReference>
<dbReference type="AlphaFoldDB" id="A0B5J7"/>
<dbReference type="GO" id="GO:0005737">
    <property type="term" value="C:cytoplasm"/>
    <property type="evidence" value="ECO:0007669"/>
    <property type="project" value="TreeGrafter"/>
</dbReference>
<name>A0B5J7_METTP</name>
<evidence type="ECO:0000256" key="4">
    <source>
        <dbReference type="ARBA" id="ARBA00023136"/>
    </source>
</evidence>
<keyword evidence="3 5" id="KW-1133">Transmembrane helix</keyword>
<dbReference type="GO" id="GO:0031293">
    <property type="term" value="P:membrane protein intracellular domain proteolysis"/>
    <property type="evidence" value="ECO:0007669"/>
    <property type="project" value="TreeGrafter"/>
</dbReference>